<protein>
    <submittedName>
        <fullName evidence="2">Uncharacterized protein</fullName>
    </submittedName>
</protein>
<reference evidence="2" key="1">
    <citation type="submission" date="2023-10" db="EMBL/GenBank/DDBJ databases">
        <authorList>
            <person name="Chen Y."/>
            <person name="Shah S."/>
            <person name="Dougan E. K."/>
            <person name="Thang M."/>
            <person name="Chan C."/>
        </authorList>
    </citation>
    <scope>NUCLEOTIDE SEQUENCE [LARGE SCALE GENOMIC DNA]</scope>
</reference>
<accession>A0ABN9VKI4</accession>
<comment type="caution">
    <text evidence="2">The sequence shown here is derived from an EMBL/GenBank/DDBJ whole genome shotgun (WGS) entry which is preliminary data.</text>
</comment>
<gene>
    <name evidence="2" type="ORF">PCOR1329_LOCUS58151</name>
</gene>
<dbReference type="Proteomes" id="UP001189429">
    <property type="component" value="Unassembled WGS sequence"/>
</dbReference>
<dbReference type="EMBL" id="CAUYUJ010017201">
    <property type="protein sequence ID" value="CAK0872785.1"/>
    <property type="molecule type" value="Genomic_DNA"/>
</dbReference>
<organism evidence="2 3">
    <name type="scientific">Prorocentrum cordatum</name>
    <dbReference type="NCBI Taxonomy" id="2364126"/>
    <lineage>
        <taxon>Eukaryota</taxon>
        <taxon>Sar</taxon>
        <taxon>Alveolata</taxon>
        <taxon>Dinophyceae</taxon>
        <taxon>Prorocentrales</taxon>
        <taxon>Prorocentraceae</taxon>
        <taxon>Prorocentrum</taxon>
    </lineage>
</organism>
<name>A0ABN9VKI4_9DINO</name>
<proteinExistence type="predicted"/>
<evidence type="ECO:0000313" key="3">
    <source>
        <dbReference type="Proteomes" id="UP001189429"/>
    </source>
</evidence>
<sequence>MACIEHGYVKVSVDASVSWMTKVVTVDGVDFVVADRQSSAFTRYLGSSRCCMLDHLTELRNSETDRLIIEHQRSKMAKRESMMDTSGAEPLPKAAKREVADEVSIELTEPNMNILLKKPKVSTVSPEPVWRPQIYEEHVKWIPSRQSLRVKVYNAARGNWFIKSKKVSEHNRSNVDEIARRLEEYYVTNHSDPPDGKAEPQFASDLES</sequence>
<evidence type="ECO:0000313" key="2">
    <source>
        <dbReference type="EMBL" id="CAK0872785.1"/>
    </source>
</evidence>
<feature type="region of interest" description="Disordered" evidence="1">
    <location>
        <begin position="186"/>
        <end position="208"/>
    </location>
</feature>
<keyword evidence="3" id="KW-1185">Reference proteome</keyword>
<evidence type="ECO:0000256" key="1">
    <source>
        <dbReference type="SAM" id="MobiDB-lite"/>
    </source>
</evidence>